<evidence type="ECO:0000256" key="5">
    <source>
        <dbReference type="ARBA" id="ARBA00023273"/>
    </source>
</evidence>
<dbReference type="GeneID" id="100210132"/>
<evidence type="ECO:0000256" key="4">
    <source>
        <dbReference type="ARBA" id="ARBA00023212"/>
    </source>
</evidence>
<dbReference type="Proteomes" id="UP001652625">
    <property type="component" value="Chromosome 02"/>
</dbReference>
<comment type="subcellular location">
    <subcellularLocation>
        <location evidence="1">Cytoplasm</location>
        <location evidence="1">Cytoskeleton</location>
        <location evidence="1">Cilium basal body</location>
    </subcellularLocation>
</comment>
<evidence type="ECO:0000256" key="2">
    <source>
        <dbReference type="ARBA" id="ARBA00022490"/>
    </source>
</evidence>
<sequence>MAKNSLHNSVFLVMVSGQIESASFSGASELYCKSSFVYGQDWVIASGSEEGLSQLTTKSNDGRQLFVFNFPLDATFKSTNPYGWPQLVISCYGPDFFGTDIVRGYGSVHVPTSPGCHIRNIRLFVPESSSLLQKFTSWIFGRRPEFIDPKVVAQSEGREVTRVRSHGKITVRFNVVTKDMKKLGYDCEPATMIEPYVPPGASKYNHDPDPDEK</sequence>
<proteinExistence type="inferred from homology"/>
<reference evidence="8" key="1">
    <citation type="submission" date="2025-05" db="UniProtKB">
        <authorList>
            <consortium name="RefSeq"/>
        </authorList>
    </citation>
    <scope>NUCLEOTIDE SEQUENCE [LARGE SCALE GENOMIC DNA]</scope>
</reference>
<dbReference type="InterPro" id="IPR010796">
    <property type="entry name" value="C2_B9-type_dom"/>
</dbReference>
<dbReference type="PROSITE" id="PS51381">
    <property type="entry name" value="C2_B9"/>
    <property type="match status" value="1"/>
</dbReference>
<evidence type="ECO:0000313" key="8">
    <source>
        <dbReference type="Proteomes" id="UP001652625"/>
    </source>
</evidence>
<keyword evidence="3" id="KW-0970">Cilium biogenesis/degradation</keyword>
<evidence type="ECO:0000256" key="6">
    <source>
        <dbReference type="ARBA" id="ARBA00038411"/>
    </source>
</evidence>
<keyword evidence="4" id="KW-0206">Cytoskeleton</keyword>
<reference evidence="9" key="2">
    <citation type="submission" date="2025-08" db="UniProtKB">
        <authorList>
            <consortium name="RefSeq"/>
        </authorList>
    </citation>
    <scope>IDENTIFICATION</scope>
</reference>
<dbReference type="Pfam" id="PF07162">
    <property type="entry name" value="B9-C2"/>
    <property type="match status" value="1"/>
</dbReference>
<accession>A0ABM4BBR6</accession>
<name>A0ABM4BBR6_HYDVU</name>
<gene>
    <name evidence="9" type="primary">LOC100210132</name>
</gene>
<evidence type="ECO:0000256" key="1">
    <source>
        <dbReference type="ARBA" id="ARBA00004120"/>
    </source>
</evidence>
<keyword evidence="8" id="KW-1185">Reference proteome</keyword>
<evidence type="ECO:0000256" key="7">
    <source>
        <dbReference type="ARBA" id="ARBA00039274"/>
    </source>
</evidence>
<dbReference type="PANTHER" id="PTHR12968">
    <property type="entry name" value="B9 DOMAIN-CONTAINING"/>
    <property type="match status" value="1"/>
</dbReference>
<keyword evidence="5" id="KW-0966">Cell projection</keyword>
<protein>
    <recommendedName>
        <fullName evidence="7">B9 domain-containing protein 1</fullName>
    </recommendedName>
</protein>
<evidence type="ECO:0000313" key="9">
    <source>
        <dbReference type="RefSeq" id="XP_065646376.1"/>
    </source>
</evidence>
<dbReference type="RefSeq" id="XP_065646376.1">
    <property type="nucleotide sequence ID" value="XM_065790304.1"/>
</dbReference>
<keyword evidence="2" id="KW-0963">Cytoplasm</keyword>
<dbReference type="PANTHER" id="PTHR12968:SF1">
    <property type="entry name" value="B9 DOMAIN-CONTAINING PROTEIN 1"/>
    <property type="match status" value="1"/>
</dbReference>
<organism evidence="8 9">
    <name type="scientific">Hydra vulgaris</name>
    <name type="common">Hydra</name>
    <name type="synonym">Hydra attenuata</name>
    <dbReference type="NCBI Taxonomy" id="6087"/>
    <lineage>
        <taxon>Eukaryota</taxon>
        <taxon>Metazoa</taxon>
        <taxon>Cnidaria</taxon>
        <taxon>Hydrozoa</taxon>
        <taxon>Hydroidolina</taxon>
        <taxon>Anthoathecata</taxon>
        <taxon>Aplanulata</taxon>
        <taxon>Hydridae</taxon>
        <taxon>Hydra</taxon>
    </lineage>
</organism>
<comment type="similarity">
    <text evidence="6">Belongs to the B9D family.</text>
</comment>
<evidence type="ECO:0000256" key="3">
    <source>
        <dbReference type="ARBA" id="ARBA00022794"/>
    </source>
</evidence>